<proteinExistence type="inferred from homology"/>
<sequence>MKKNKLFILTGTSAVGKTSVALGVLKKSSAKGGSASGEKNIQRSLTFTSRPQRKGEKNGVDYHFIALKNFKNKIKKGEFLEWADNYGHYYGTNKEEIGKILKSGKNALVVIDIKGALNIKKKWPQSVTIFILPESVSQLKKRFQKRADTSPKDIAKRLKIAHWELAQASKCDYWVVNRENRLGEAINAVLAIVG</sequence>
<evidence type="ECO:0000259" key="14">
    <source>
        <dbReference type="PROSITE" id="PS50052"/>
    </source>
</evidence>
<dbReference type="FunFam" id="3.30.63.10:FF:000005">
    <property type="entry name" value="Guanylate kinase"/>
    <property type="match status" value="1"/>
</dbReference>
<keyword evidence="9 15" id="KW-0418">Kinase</keyword>
<keyword evidence="6" id="KW-0963">Cytoplasm</keyword>
<evidence type="ECO:0000256" key="8">
    <source>
        <dbReference type="ARBA" id="ARBA00022741"/>
    </source>
</evidence>
<gene>
    <name evidence="15" type="ORF">A2927_01260</name>
</gene>
<evidence type="ECO:0000256" key="1">
    <source>
        <dbReference type="ARBA" id="ARBA00003531"/>
    </source>
</evidence>
<dbReference type="SUPFAM" id="SSF52540">
    <property type="entry name" value="P-loop containing nucleoside triphosphate hydrolases"/>
    <property type="match status" value="1"/>
</dbReference>
<evidence type="ECO:0000256" key="12">
    <source>
        <dbReference type="ARBA" id="ARBA00048594"/>
    </source>
</evidence>
<evidence type="ECO:0000313" key="16">
    <source>
        <dbReference type="Proteomes" id="UP000178849"/>
    </source>
</evidence>
<accession>A0A1G2BLB4</accession>
<comment type="function">
    <text evidence="1">Essential for recycling GMP and indirectly, cGMP.</text>
</comment>
<name>A0A1G2BLB4_9BACT</name>
<evidence type="ECO:0000256" key="13">
    <source>
        <dbReference type="SAM" id="MobiDB-lite"/>
    </source>
</evidence>
<keyword evidence="7" id="KW-0808">Transferase</keyword>
<dbReference type="EC" id="2.7.4.8" evidence="4"/>
<evidence type="ECO:0000256" key="10">
    <source>
        <dbReference type="ARBA" id="ARBA00022840"/>
    </source>
</evidence>
<comment type="subcellular location">
    <subcellularLocation>
        <location evidence="2">Cytoplasm</location>
    </subcellularLocation>
</comment>
<dbReference type="PROSITE" id="PS50052">
    <property type="entry name" value="GUANYLATE_KINASE_2"/>
    <property type="match status" value="1"/>
</dbReference>
<evidence type="ECO:0000313" key="15">
    <source>
        <dbReference type="EMBL" id="OGY89496.1"/>
    </source>
</evidence>
<keyword evidence="10" id="KW-0067">ATP-binding</keyword>
<dbReference type="InterPro" id="IPR017665">
    <property type="entry name" value="Guanylate_kinase"/>
</dbReference>
<dbReference type="GO" id="GO:0005524">
    <property type="term" value="F:ATP binding"/>
    <property type="evidence" value="ECO:0007669"/>
    <property type="project" value="UniProtKB-KW"/>
</dbReference>
<reference evidence="15 16" key="1">
    <citation type="journal article" date="2016" name="Nat. Commun.">
        <title>Thousands of microbial genomes shed light on interconnected biogeochemical processes in an aquifer system.</title>
        <authorList>
            <person name="Anantharaman K."/>
            <person name="Brown C.T."/>
            <person name="Hug L.A."/>
            <person name="Sharon I."/>
            <person name="Castelle C.J."/>
            <person name="Probst A.J."/>
            <person name="Thomas B.C."/>
            <person name="Singh A."/>
            <person name="Wilkins M.J."/>
            <person name="Karaoz U."/>
            <person name="Brodie E.L."/>
            <person name="Williams K.H."/>
            <person name="Hubbard S.S."/>
            <person name="Banfield J.F."/>
        </authorList>
    </citation>
    <scope>NUCLEOTIDE SEQUENCE [LARGE SCALE GENOMIC DNA]</scope>
</reference>
<comment type="catalytic activity">
    <reaction evidence="12">
        <text>GMP + ATP = GDP + ADP</text>
        <dbReference type="Rhea" id="RHEA:20780"/>
        <dbReference type="ChEBI" id="CHEBI:30616"/>
        <dbReference type="ChEBI" id="CHEBI:58115"/>
        <dbReference type="ChEBI" id="CHEBI:58189"/>
        <dbReference type="ChEBI" id="CHEBI:456216"/>
        <dbReference type="EC" id="2.7.4.8"/>
    </reaction>
</comment>
<dbReference type="Pfam" id="PF00625">
    <property type="entry name" value="Guanylate_kin"/>
    <property type="match status" value="1"/>
</dbReference>
<dbReference type="Gene3D" id="3.30.63.10">
    <property type="entry name" value="Guanylate Kinase phosphate binding domain"/>
    <property type="match status" value="1"/>
</dbReference>
<dbReference type="Gene3D" id="3.40.50.300">
    <property type="entry name" value="P-loop containing nucleotide triphosphate hydrolases"/>
    <property type="match status" value="1"/>
</dbReference>
<dbReference type="Proteomes" id="UP000178849">
    <property type="component" value="Unassembled WGS sequence"/>
</dbReference>
<evidence type="ECO:0000256" key="3">
    <source>
        <dbReference type="ARBA" id="ARBA00005790"/>
    </source>
</evidence>
<dbReference type="STRING" id="1798550.A2927_01260"/>
<dbReference type="EMBL" id="MHKL01000015">
    <property type="protein sequence ID" value="OGY89496.1"/>
    <property type="molecule type" value="Genomic_DNA"/>
</dbReference>
<evidence type="ECO:0000256" key="6">
    <source>
        <dbReference type="ARBA" id="ARBA00022490"/>
    </source>
</evidence>
<comment type="caution">
    <text evidence="15">The sequence shown here is derived from an EMBL/GenBank/DDBJ whole genome shotgun (WGS) entry which is preliminary data.</text>
</comment>
<dbReference type="InterPro" id="IPR008145">
    <property type="entry name" value="GK/Ca_channel_bsu"/>
</dbReference>
<evidence type="ECO:0000256" key="11">
    <source>
        <dbReference type="ARBA" id="ARBA00030128"/>
    </source>
</evidence>
<feature type="domain" description="Guanylate kinase-like" evidence="14">
    <location>
        <begin position="4"/>
        <end position="194"/>
    </location>
</feature>
<organism evidence="15 16">
    <name type="scientific">Candidatus Komeilibacteria bacterium RIFCSPLOWO2_01_FULL_45_10</name>
    <dbReference type="NCBI Taxonomy" id="1798550"/>
    <lineage>
        <taxon>Bacteria</taxon>
        <taxon>Candidatus Komeiliibacteriota</taxon>
    </lineage>
</organism>
<evidence type="ECO:0000256" key="2">
    <source>
        <dbReference type="ARBA" id="ARBA00004496"/>
    </source>
</evidence>
<evidence type="ECO:0000256" key="4">
    <source>
        <dbReference type="ARBA" id="ARBA00012961"/>
    </source>
</evidence>
<dbReference type="PROSITE" id="PS00856">
    <property type="entry name" value="GUANYLATE_KINASE_1"/>
    <property type="match status" value="1"/>
</dbReference>
<protein>
    <recommendedName>
        <fullName evidence="5">Guanylate kinase</fullName>
        <ecNumber evidence="4">2.7.4.8</ecNumber>
    </recommendedName>
    <alternativeName>
        <fullName evidence="11">GMP kinase</fullName>
    </alternativeName>
</protein>
<dbReference type="AlphaFoldDB" id="A0A1G2BLB4"/>
<dbReference type="SMART" id="SM00072">
    <property type="entry name" value="GuKc"/>
    <property type="match status" value="1"/>
</dbReference>
<evidence type="ECO:0000256" key="7">
    <source>
        <dbReference type="ARBA" id="ARBA00022679"/>
    </source>
</evidence>
<dbReference type="InterPro" id="IPR020590">
    <property type="entry name" value="Guanylate_kinase_CS"/>
</dbReference>
<dbReference type="CDD" id="cd00071">
    <property type="entry name" value="GMPK"/>
    <property type="match status" value="1"/>
</dbReference>
<evidence type="ECO:0000256" key="9">
    <source>
        <dbReference type="ARBA" id="ARBA00022777"/>
    </source>
</evidence>
<keyword evidence="8" id="KW-0547">Nucleotide-binding</keyword>
<feature type="region of interest" description="Disordered" evidence="13">
    <location>
        <begin position="29"/>
        <end position="55"/>
    </location>
</feature>
<dbReference type="GO" id="GO:0004385">
    <property type="term" value="F:GMP kinase activity"/>
    <property type="evidence" value="ECO:0007669"/>
    <property type="project" value="UniProtKB-EC"/>
</dbReference>
<comment type="similarity">
    <text evidence="3">Belongs to the guanylate kinase family.</text>
</comment>
<dbReference type="PANTHER" id="PTHR23117:SF13">
    <property type="entry name" value="GUANYLATE KINASE"/>
    <property type="match status" value="1"/>
</dbReference>
<dbReference type="InterPro" id="IPR027417">
    <property type="entry name" value="P-loop_NTPase"/>
</dbReference>
<dbReference type="PANTHER" id="PTHR23117">
    <property type="entry name" value="GUANYLATE KINASE-RELATED"/>
    <property type="match status" value="1"/>
</dbReference>
<dbReference type="InterPro" id="IPR008144">
    <property type="entry name" value="Guanylate_kin-like_dom"/>
</dbReference>
<dbReference type="GO" id="GO:0005829">
    <property type="term" value="C:cytosol"/>
    <property type="evidence" value="ECO:0007669"/>
    <property type="project" value="TreeGrafter"/>
</dbReference>
<evidence type="ECO:0000256" key="5">
    <source>
        <dbReference type="ARBA" id="ARBA00016296"/>
    </source>
</evidence>
<dbReference type="NCBIfam" id="TIGR03263">
    <property type="entry name" value="guanyl_kin"/>
    <property type="match status" value="1"/>
</dbReference>